<accession>A0AAD8CFX3</accession>
<dbReference type="AlphaFoldDB" id="A0AAD8CFX3"/>
<evidence type="ECO:0000313" key="1">
    <source>
        <dbReference type="EMBL" id="KAK1142225.1"/>
    </source>
</evidence>
<evidence type="ECO:0000313" key="2">
    <source>
        <dbReference type="EMBL" id="KAK1146427.1"/>
    </source>
</evidence>
<gene>
    <name evidence="4" type="ORF">AOXY_G35751</name>
    <name evidence="3" type="ORF">AOXY_G35784</name>
    <name evidence="2" type="ORF">AOXY_G35851</name>
    <name evidence="1" type="ORF">AOXY_G36963</name>
</gene>
<keyword evidence="5" id="KW-1185">Reference proteome</keyword>
<evidence type="ECO:0000313" key="3">
    <source>
        <dbReference type="EMBL" id="KAK1146611.1"/>
    </source>
</evidence>
<proteinExistence type="predicted"/>
<dbReference type="EMBL" id="JAGXEW010000120">
    <property type="protein sequence ID" value="KAK1146747.1"/>
    <property type="molecule type" value="Genomic_DNA"/>
</dbReference>
<dbReference type="EMBL" id="JAGXEW010000129">
    <property type="protein sequence ID" value="KAK1146427.1"/>
    <property type="molecule type" value="Genomic_DNA"/>
</dbReference>
<name>A0AAD8CFX3_ACIOX</name>
<comment type="caution">
    <text evidence="4">The sequence shown here is derived from an EMBL/GenBank/DDBJ whole genome shotgun (WGS) entry which is preliminary data.</text>
</comment>
<dbReference type="EMBL" id="JAGXEW010000278">
    <property type="protein sequence ID" value="KAK1142225.1"/>
    <property type="molecule type" value="Genomic_DNA"/>
</dbReference>
<dbReference type="Proteomes" id="UP001230051">
    <property type="component" value="Unassembled WGS sequence"/>
</dbReference>
<sequence length="72" mass="7823">MASISADAVEGYTAITSLIEKLMTETNTLAKYQKHTVQHNAALSQLNKSFNQAQARLEKVAAVKCGSELLNQ</sequence>
<organism evidence="4 5">
    <name type="scientific">Acipenser oxyrinchus oxyrinchus</name>
    <dbReference type="NCBI Taxonomy" id="40147"/>
    <lineage>
        <taxon>Eukaryota</taxon>
        <taxon>Metazoa</taxon>
        <taxon>Chordata</taxon>
        <taxon>Craniata</taxon>
        <taxon>Vertebrata</taxon>
        <taxon>Euteleostomi</taxon>
        <taxon>Actinopterygii</taxon>
        <taxon>Chondrostei</taxon>
        <taxon>Acipenseriformes</taxon>
        <taxon>Acipenseridae</taxon>
        <taxon>Acipenser</taxon>
    </lineage>
</organism>
<reference evidence="4" key="1">
    <citation type="submission" date="2022-02" db="EMBL/GenBank/DDBJ databases">
        <title>Atlantic sturgeon de novo genome assembly.</title>
        <authorList>
            <person name="Stock M."/>
            <person name="Klopp C."/>
            <person name="Guiguen Y."/>
            <person name="Cabau C."/>
            <person name="Parinello H."/>
            <person name="Santidrian Yebra-Pimentel E."/>
            <person name="Kuhl H."/>
            <person name="Dirks R.P."/>
            <person name="Guessner J."/>
            <person name="Wuertz S."/>
            <person name="Du K."/>
            <person name="Schartl M."/>
        </authorList>
    </citation>
    <scope>NUCLEOTIDE SEQUENCE</scope>
    <source>
        <strain evidence="4">STURGEONOMICS-FGT-2020</strain>
        <tissue evidence="4">Whole blood</tissue>
    </source>
</reference>
<evidence type="ECO:0000313" key="5">
    <source>
        <dbReference type="Proteomes" id="UP001230051"/>
    </source>
</evidence>
<dbReference type="EMBL" id="JAGXEW010000123">
    <property type="protein sequence ID" value="KAK1146611.1"/>
    <property type="molecule type" value="Genomic_DNA"/>
</dbReference>
<evidence type="ECO:0000313" key="4">
    <source>
        <dbReference type="EMBL" id="KAK1146747.1"/>
    </source>
</evidence>
<protein>
    <submittedName>
        <fullName evidence="4">Uncharacterized protein</fullName>
    </submittedName>
</protein>